<keyword evidence="2" id="KW-1185">Reference proteome</keyword>
<proteinExistence type="predicted"/>
<dbReference type="AlphaFoldDB" id="A0A2L2TKU2"/>
<evidence type="ECO:0000313" key="2">
    <source>
        <dbReference type="Proteomes" id="UP000245910"/>
    </source>
</evidence>
<protein>
    <submittedName>
        <fullName evidence="1">Uncharacterized protein</fullName>
    </submittedName>
</protein>
<evidence type="ECO:0000313" key="1">
    <source>
        <dbReference type="EMBL" id="CEI70788.1"/>
    </source>
</evidence>
<dbReference type="Proteomes" id="UP000245910">
    <property type="component" value="Chromosome III"/>
</dbReference>
<dbReference type="EMBL" id="LN649231">
    <property type="protein sequence ID" value="CEI70788.1"/>
    <property type="molecule type" value="Genomic_DNA"/>
</dbReference>
<name>A0A2L2TKU2_9HYPO</name>
<accession>A0A2L2TKU2</accession>
<sequence length="69" mass="7658">MDGRPASTLLLYFSGILGSTDDSASFLPVRFDVYDLVAVIYTQRLPFLEYALPVGVYPFLGITQRPQKG</sequence>
<organism evidence="1 2">
    <name type="scientific">Fusarium venenatum</name>
    <dbReference type="NCBI Taxonomy" id="56646"/>
    <lineage>
        <taxon>Eukaryota</taxon>
        <taxon>Fungi</taxon>
        <taxon>Dikarya</taxon>
        <taxon>Ascomycota</taxon>
        <taxon>Pezizomycotina</taxon>
        <taxon>Sordariomycetes</taxon>
        <taxon>Hypocreomycetidae</taxon>
        <taxon>Hypocreales</taxon>
        <taxon>Nectriaceae</taxon>
        <taxon>Fusarium</taxon>
    </lineage>
</organism>
<reference evidence="2" key="1">
    <citation type="submission" date="2014-10" db="EMBL/GenBank/DDBJ databases">
        <authorList>
            <person name="King R."/>
        </authorList>
    </citation>
    <scope>NUCLEOTIDE SEQUENCE [LARGE SCALE GENOMIC DNA]</scope>
    <source>
        <strain evidence="2">A3/5</strain>
    </source>
</reference>